<dbReference type="OrthoDB" id="2950204at2"/>
<keyword evidence="2 7" id="KW-0929">Antimicrobial</keyword>
<dbReference type="STRING" id="1305675.BFG57_02025"/>
<proteinExistence type="inferred from homology"/>
<dbReference type="Pfam" id="PF04604">
    <property type="entry name" value="L_biotic_typeA"/>
    <property type="match status" value="1"/>
</dbReference>
<evidence type="ECO:0000256" key="6">
    <source>
        <dbReference type="ARBA" id="ARBA00023048"/>
    </source>
</evidence>
<evidence type="ECO:0000256" key="7">
    <source>
        <dbReference type="RuleBase" id="RU362078"/>
    </source>
</evidence>
<evidence type="ECO:0000313" key="8">
    <source>
        <dbReference type="EMBL" id="OEH92797.1"/>
    </source>
</evidence>
<dbReference type="AlphaFoldDB" id="A0A1E5LFE1"/>
<name>A0A1E5LFE1_9BACI</name>
<keyword evidence="6 7" id="KW-0078">Bacteriocin</keyword>
<comment type="function">
    <text evidence="7">Lanthionine-containing peptide antibiotic (lantibiotic) active on Gram-positive bacteria. The bactericidal activity of lantibiotics is based on depolarization of energized bacterial cytoplasmic membranes, initiated by the formation of aqueous transmembrane pores.</text>
</comment>
<keyword evidence="4 7" id="KW-0425">Lantibiotic</keyword>
<comment type="caution">
    <text evidence="8">The sequence shown here is derived from an EMBL/GenBank/DDBJ whole genome shotgun (WGS) entry which is preliminary data.</text>
</comment>
<dbReference type="RefSeq" id="WP_069717239.1">
    <property type="nucleotide sequence ID" value="NZ_MJEH01000022.1"/>
</dbReference>
<gene>
    <name evidence="8" type="ORF">BFG57_02025</name>
</gene>
<evidence type="ECO:0000256" key="1">
    <source>
        <dbReference type="ARBA" id="ARBA00009379"/>
    </source>
</evidence>
<evidence type="ECO:0000256" key="2">
    <source>
        <dbReference type="ARBA" id="ARBA00022529"/>
    </source>
</evidence>
<dbReference type="EMBL" id="MJEH01000022">
    <property type="protein sequence ID" value="OEH92797.1"/>
    <property type="molecule type" value="Genomic_DNA"/>
</dbReference>
<dbReference type="GO" id="GO:0005576">
    <property type="term" value="C:extracellular region"/>
    <property type="evidence" value="ECO:0007669"/>
    <property type="project" value="InterPro"/>
</dbReference>
<evidence type="ECO:0000256" key="3">
    <source>
        <dbReference type="ARBA" id="ARBA00022784"/>
    </source>
</evidence>
<sequence length="48" mass="5085">MENLKFNAVIEDVTDQELDLATGAGAKPGDGWISTITDDCPNSIIVCC</sequence>
<protein>
    <recommendedName>
        <fullName evidence="7">Lantibiotic</fullName>
    </recommendedName>
</protein>
<evidence type="ECO:0000256" key="5">
    <source>
        <dbReference type="ARBA" id="ARBA00023022"/>
    </source>
</evidence>
<comment type="similarity">
    <text evidence="1 7">Belongs to the type A lantibiotic family.</text>
</comment>
<organism evidence="8 9">
    <name type="scientific">Bacillus solimangrovi</name>
    <dbReference type="NCBI Taxonomy" id="1305675"/>
    <lineage>
        <taxon>Bacteria</taxon>
        <taxon>Bacillati</taxon>
        <taxon>Bacillota</taxon>
        <taxon>Bacilli</taxon>
        <taxon>Bacillales</taxon>
        <taxon>Bacillaceae</taxon>
        <taxon>Bacillus</taxon>
    </lineage>
</organism>
<keyword evidence="3" id="KW-0883">Thioether bond</keyword>
<keyword evidence="5 7" id="KW-0044">Antibiotic</keyword>
<evidence type="ECO:0000313" key="9">
    <source>
        <dbReference type="Proteomes" id="UP000095209"/>
    </source>
</evidence>
<dbReference type="GO" id="GO:0005102">
    <property type="term" value="F:signaling receptor binding"/>
    <property type="evidence" value="ECO:0007669"/>
    <property type="project" value="UniProtKB-KW"/>
</dbReference>
<dbReference type="Proteomes" id="UP000095209">
    <property type="component" value="Unassembled WGS sequence"/>
</dbReference>
<dbReference type="GO" id="GO:0042742">
    <property type="term" value="P:defense response to bacterium"/>
    <property type="evidence" value="ECO:0007669"/>
    <property type="project" value="UniProtKB-UniRule"/>
</dbReference>
<dbReference type="InterPro" id="IPR007682">
    <property type="entry name" value="Lantibiotic_typ-A_Lactobact"/>
</dbReference>
<dbReference type="GO" id="GO:0031640">
    <property type="term" value="P:killing of cells of another organism"/>
    <property type="evidence" value="ECO:0007669"/>
    <property type="project" value="UniProtKB-UniRule"/>
</dbReference>
<keyword evidence="9" id="KW-1185">Reference proteome</keyword>
<comment type="PTM">
    <text evidence="7">Maturation of lantibiotics involves the enzymatic conversion of Thr, and Ser into dehydrated AA and the formation of thioether bonds with cysteine. This is followed by membrane translocation and cleavage of the modified precursor.</text>
</comment>
<evidence type="ECO:0000256" key="4">
    <source>
        <dbReference type="ARBA" id="ARBA00022789"/>
    </source>
</evidence>
<accession>A0A1E5LFE1</accession>
<reference evidence="8 9" key="1">
    <citation type="submission" date="2016-08" db="EMBL/GenBank/DDBJ databases">
        <title>Genome of Bacillus solimangrovi GH2-4.</title>
        <authorList>
            <person name="Lim S."/>
            <person name="Kim B.-C."/>
        </authorList>
    </citation>
    <scope>NUCLEOTIDE SEQUENCE [LARGE SCALE GENOMIC DNA]</scope>
    <source>
        <strain evidence="8 9">GH2-4</strain>
    </source>
</reference>